<reference evidence="1" key="1">
    <citation type="journal article" date="2009" name="Plant Mol. Biol.">
        <title>Insights into corn genes derived from large-scale cDNA sequencing.</title>
        <authorList>
            <person name="Alexandrov N.N."/>
            <person name="Brover V.V."/>
            <person name="Freidin S."/>
            <person name="Troukhan M.E."/>
            <person name="Tatarinova T.V."/>
            <person name="Zhang H."/>
            <person name="Swaller T.J."/>
            <person name="Lu Y.P."/>
            <person name="Bouck J."/>
            <person name="Flavell R.B."/>
            <person name="Feldmann K.A."/>
        </authorList>
    </citation>
    <scope>NUCLEOTIDE SEQUENCE</scope>
</reference>
<dbReference type="AlphaFoldDB" id="B6TZK1"/>
<accession>B6TZK1</accession>
<sequence length="116" mass="12890">MAAASHAPSCPPCTVTPAPCSPGRSLGRSPRRSPRKVRAALVVAEASGQIAIRFRASRNRRSSISDQVIWIFEFYKVEDLEHLFGEGCLWCNLCSGKEEGVEANLQEFQDFDEFED</sequence>
<evidence type="ECO:0000313" key="1">
    <source>
        <dbReference type="EMBL" id="ACG42534.1"/>
    </source>
</evidence>
<proteinExistence type="evidence at transcript level"/>
<dbReference type="EMBL" id="EU970416">
    <property type="protein sequence ID" value="ACG42534.1"/>
    <property type="molecule type" value="mRNA"/>
</dbReference>
<protein>
    <submittedName>
        <fullName evidence="1">Uncharacterized protein</fullName>
    </submittedName>
</protein>
<name>B6TZK1_MAIZE</name>
<organism evidence="1">
    <name type="scientific">Zea mays</name>
    <name type="common">Maize</name>
    <dbReference type="NCBI Taxonomy" id="4577"/>
    <lineage>
        <taxon>Eukaryota</taxon>
        <taxon>Viridiplantae</taxon>
        <taxon>Streptophyta</taxon>
        <taxon>Embryophyta</taxon>
        <taxon>Tracheophyta</taxon>
        <taxon>Spermatophyta</taxon>
        <taxon>Magnoliopsida</taxon>
        <taxon>Liliopsida</taxon>
        <taxon>Poales</taxon>
        <taxon>Poaceae</taxon>
        <taxon>PACMAD clade</taxon>
        <taxon>Panicoideae</taxon>
        <taxon>Andropogonodae</taxon>
        <taxon>Andropogoneae</taxon>
        <taxon>Tripsacinae</taxon>
        <taxon>Zea</taxon>
    </lineage>
</organism>